<name>A0A7Y1A8C1_PSEVE</name>
<protein>
    <submittedName>
        <fullName evidence="1">Type VI secretion protein VasK</fullName>
    </submittedName>
</protein>
<proteinExistence type="predicted"/>
<dbReference type="Proteomes" id="UP000537729">
    <property type="component" value="Unassembled WGS sequence"/>
</dbReference>
<comment type="caution">
    <text evidence="1">The sequence shown here is derived from an EMBL/GenBank/DDBJ whole genome shotgun (WGS) entry which is preliminary data.</text>
</comment>
<feature type="non-terminal residue" evidence="1">
    <location>
        <position position="239"/>
    </location>
</feature>
<sequence length="239" mass="26810">MQADHSKSLDADAAQRVSSIRKLLRARYGLFWRHKTRLLLIIGEPTEIEAIAPTLAAHQWLEGQGTVLLWGGSAQAALDQSFLKRWSGLSRWRALDGVVWALNKTQAADDVAMGKGVRQIQRLARDLRWQLPLSLWQVCGSAWAQDTRKAQPVGCQLPERFSAAVLDAALNRLLEPLRRAGLAQMNAVMKDDFLLRLSRDLKGEGIDRWRHTLAHLAGEFARGVPLRGVWFSLPVQRSP</sequence>
<reference evidence="1 2" key="1">
    <citation type="journal article" date="2020" name="Front. Microbiol.">
        <title>Genetic Organization of the aprX-lipA2 Operon Affects the Proteolytic Potential of Pseudomonas Species in Milk.</title>
        <authorList>
            <person name="Maier C."/>
            <person name="Huptas C."/>
            <person name="von Neubeck M."/>
            <person name="Scherer S."/>
            <person name="Wenning M."/>
            <person name="Lucking G."/>
        </authorList>
    </citation>
    <scope>NUCLEOTIDE SEQUENCE [LARGE SCALE GENOMIC DNA]</scope>
    <source>
        <strain evidence="1 2">DSM 16272</strain>
    </source>
</reference>
<dbReference type="AlphaFoldDB" id="A0A7Y1A8C1"/>
<evidence type="ECO:0000313" key="1">
    <source>
        <dbReference type="EMBL" id="NMY11039.1"/>
    </source>
</evidence>
<accession>A0A7Y1A8C1</accession>
<dbReference type="EMBL" id="JAAQWG010000034">
    <property type="protein sequence ID" value="NMY11039.1"/>
    <property type="molecule type" value="Genomic_DNA"/>
</dbReference>
<gene>
    <name evidence="1" type="ORF">HBO38_21700</name>
</gene>
<organism evidence="1 2">
    <name type="scientific">Pseudomonas veronii</name>
    <dbReference type="NCBI Taxonomy" id="76761"/>
    <lineage>
        <taxon>Bacteria</taxon>
        <taxon>Pseudomonadati</taxon>
        <taxon>Pseudomonadota</taxon>
        <taxon>Gammaproteobacteria</taxon>
        <taxon>Pseudomonadales</taxon>
        <taxon>Pseudomonadaceae</taxon>
        <taxon>Pseudomonas</taxon>
    </lineage>
</organism>
<evidence type="ECO:0000313" key="2">
    <source>
        <dbReference type="Proteomes" id="UP000537729"/>
    </source>
</evidence>